<comment type="caution">
    <text evidence="1">The sequence shown here is derived from an EMBL/GenBank/DDBJ whole genome shotgun (WGS) entry which is preliminary data.</text>
</comment>
<protein>
    <submittedName>
        <fullName evidence="1">Uncharacterized protein</fullName>
    </submittedName>
</protein>
<gene>
    <name evidence="1" type="ORF">HCN58_30455</name>
</gene>
<proteinExistence type="predicted"/>
<dbReference type="InterPro" id="IPR010694">
    <property type="entry name" value="Uncharacterised_VirK"/>
</dbReference>
<name>A0A7Y4GYU0_9BRAD</name>
<keyword evidence="2" id="KW-1185">Reference proteome</keyword>
<organism evidence="1 2">
    <name type="scientific">Bradyrhizobium australiense</name>
    <dbReference type="NCBI Taxonomy" id="2721161"/>
    <lineage>
        <taxon>Bacteria</taxon>
        <taxon>Pseudomonadati</taxon>
        <taxon>Pseudomonadota</taxon>
        <taxon>Alphaproteobacteria</taxon>
        <taxon>Hyphomicrobiales</taxon>
        <taxon>Nitrobacteraceae</taxon>
        <taxon>Bradyrhizobium</taxon>
    </lineage>
</organism>
<accession>A0A7Y4GYU0</accession>
<dbReference type="Proteomes" id="UP000544122">
    <property type="component" value="Unassembled WGS sequence"/>
</dbReference>
<sequence>MHPYSVPTLAVWQIDTCCKAESHDRRGGKPGPATQAGLVIDAFRVTAQNGSFGNALQTVDSSRHVVTENIRRSLSREGKLSLGLRYFAMSSKTSLISQGLNPCRSFTKTLCLRKVFVLFHLPLIPLKVREPGH</sequence>
<dbReference type="AlphaFoldDB" id="A0A7Y4GYU0"/>
<reference evidence="1 2" key="1">
    <citation type="submission" date="2020-03" db="EMBL/GenBank/DDBJ databases">
        <title>Bradyrhizobium diversity isolated from nodules of Indigofera sp.</title>
        <authorList>
            <person name="Klepa M."/>
            <person name="Helene L."/>
            <person name="Hungria M."/>
        </authorList>
    </citation>
    <scope>NUCLEOTIDE SEQUENCE [LARGE SCALE GENOMIC DNA]</scope>
    <source>
        <strain evidence="1 2">WSM 1791</strain>
    </source>
</reference>
<evidence type="ECO:0000313" key="2">
    <source>
        <dbReference type="Proteomes" id="UP000544122"/>
    </source>
</evidence>
<dbReference type="EMBL" id="JAAVLX010000012">
    <property type="protein sequence ID" value="NOJ43827.1"/>
    <property type="molecule type" value="Genomic_DNA"/>
</dbReference>
<evidence type="ECO:0000313" key="1">
    <source>
        <dbReference type="EMBL" id="NOJ43827.1"/>
    </source>
</evidence>
<dbReference type="Pfam" id="PF06903">
    <property type="entry name" value="VirK"/>
    <property type="match status" value="1"/>
</dbReference>